<keyword evidence="4" id="KW-0413">Isomerase</keyword>
<dbReference type="GO" id="GO:0046872">
    <property type="term" value="F:metal ion binding"/>
    <property type="evidence" value="ECO:0007669"/>
    <property type="project" value="UniProtKB-KW"/>
</dbReference>
<dbReference type="EMBL" id="CABFVA020000121">
    <property type="protein sequence ID" value="VVM08205.1"/>
    <property type="molecule type" value="Genomic_DNA"/>
</dbReference>
<dbReference type="SUPFAM" id="SSF54593">
    <property type="entry name" value="Glyoxalase/Bleomycin resistance protein/Dihydroxybiphenyl dioxygenase"/>
    <property type="match status" value="1"/>
</dbReference>
<dbReference type="PROSITE" id="PS51819">
    <property type="entry name" value="VOC"/>
    <property type="match status" value="1"/>
</dbReference>
<dbReference type="GO" id="GO:0004493">
    <property type="term" value="F:methylmalonyl-CoA epimerase activity"/>
    <property type="evidence" value="ECO:0007669"/>
    <property type="project" value="UniProtKB-EC"/>
</dbReference>
<evidence type="ECO:0000313" key="5">
    <source>
        <dbReference type="Proteomes" id="UP000334923"/>
    </source>
</evidence>
<dbReference type="PROSITE" id="PS00934">
    <property type="entry name" value="GLYOXALASE_I_1"/>
    <property type="match status" value="1"/>
</dbReference>
<dbReference type="PANTHER" id="PTHR36503:SF3">
    <property type="entry name" value="BLR0126 PROTEIN"/>
    <property type="match status" value="1"/>
</dbReference>
<feature type="region of interest" description="Disordered" evidence="2">
    <location>
        <begin position="125"/>
        <end position="162"/>
    </location>
</feature>
<keyword evidence="5" id="KW-1185">Reference proteome</keyword>
<dbReference type="Proteomes" id="UP000334923">
    <property type="component" value="Unassembled WGS sequence"/>
</dbReference>
<name>A0A5E6MJR6_9BACT</name>
<sequence length="162" mass="17356">MDPTGRPLLNQVNLIVRDMDASIAFYRRLGLDVQPASSPDWAPHHATALLPGGLRLEIDTIASARQWNPRGRHGPGGGNVLFFGVPSRRSVDDLFASMTRAGYRAQKEPEDGFWGARYAILEDPDGNPIGIMSPVDPALRKPPPPAPGSANGMPQTGPSPVS</sequence>
<dbReference type="Gene3D" id="3.10.180.10">
    <property type="entry name" value="2,3-Dihydroxybiphenyl 1,2-Dioxygenase, domain 1"/>
    <property type="match status" value="1"/>
</dbReference>
<dbReference type="InterPro" id="IPR037523">
    <property type="entry name" value="VOC_core"/>
</dbReference>
<dbReference type="InterPro" id="IPR018146">
    <property type="entry name" value="Glyoxalase_1_CS"/>
</dbReference>
<feature type="domain" description="VOC" evidence="3">
    <location>
        <begin position="8"/>
        <end position="134"/>
    </location>
</feature>
<dbReference type="PANTHER" id="PTHR36503">
    <property type="entry name" value="BLR2520 PROTEIN"/>
    <property type="match status" value="1"/>
</dbReference>
<dbReference type="InterPro" id="IPR004360">
    <property type="entry name" value="Glyas_Fos-R_dOase_dom"/>
</dbReference>
<evidence type="ECO:0000313" key="4">
    <source>
        <dbReference type="EMBL" id="VVM08205.1"/>
    </source>
</evidence>
<keyword evidence="1" id="KW-0479">Metal-binding</keyword>
<proteinExistence type="predicted"/>
<dbReference type="GO" id="GO:0004462">
    <property type="term" value="F:lactoylglutathione lyase activity"/>
    <property type="evidence" value="ECO:0007669"/>
    <property type="project" value="InterPro"/>
</dbReference>
<evidence type="ECO:0000256" key="2">
    <source>
        <dbReference type="SAM" id="MobiDB-lite"/>
    </source>
</evidence>
<protein>
    <submittedName>
        <fullName evidence="4">Methylmalonyl-CoA/ethylmalonyl-CoA epimerase</fullName>
        <ecNumber evidence="4">5.1.99.1</ecNumber>
    </submittedName>
</protein>
<dbReference type="RefSeq" id="WP_142661004.1">
    <property type="nucleotide sequence ID" value="NZ_CABFVA020000121.1"/>
</dbReference>
<gene>
    <name evidence="4" type="primary">MCEE</name>
    <name evidence="4" type="synonym">epi</name>
    <name evidence="4" type="ORF">MAMT_02184</name>
</gene>
<reference evidence="4 5" key="1">
    <citation type="submission" date="2019-09" db="EMBL/GenBank/DDBJ databases">
        <authorList>
            <person name="Cremers G."/>
        </authorList>
    </citation>
    <scope>NUCLEOTIDE SEQUENCE [LARGE SCALE GENOMIC DNA]</scope>
    <source>
        <strain evidence="4">4A</strain>
    </source>
</reference>
<dbReference type="InterPro" id="IPR029068">
    <property type="entry name" value="Glyas_Bleomycin-R_OHBP_Dase"/>
</dbReference>
<organism evidence="4 5">
    <name type="scientific">Methylacidimicrobium tartarophylax</name>
    <dbReference type="NCBI Taxonomy" id="1041768"/>
    <lineage>
        <taxon>Bacteria</taxon>
        <taxon>Pseudomonadati</taxon>
        <taxon>Verrucomicrobiota</taxon>
        <taxon>Methylacidimicrobium</taxon>
    </lineage>
</organism>
<dbReference type="Pfam" id="PF00903">
    <property type="entry name" value="Glyoxalase"/>
    <property type="match status" value="1"/>
</dbReference>
<evidence type="ECO:0000256" key="1">
    <source>
        <dbReference type="ARBA" id="ARBA00022723"/>
    </source>
</evidence>
<accession>A0A5E6MJR6</accession>
<dbReference type="OrthoDB" id="9795306at2"/>
<dbReference type="EC" id="5.1.99.1" evidence="4"/>
<evidence type="ECO:0000259" key="3">
    <source>
        <dbReference type="PROSITE" id="PS51819"/>
    </source>
</evidence>
<dbReference type="AlphaFoldDB" id="A0A5E6MJR6"/>